<gene>
    <name evidence="1" type="ORF">DQG23_04420</name>
</gene>
<dbReference type="RefSeq" id="WP_113029608.1">
    <property type="nucleotide sequence ID" value="NZ_QMFB01000002.1"/>
</dbReference>
<sequence>MGVMYQEGNNRKLRGENTFEGGLNQGASLFAVNDNETTEEYGFDTDNYPALTVRKGRTTYGSSGIAVTYLLTNYGNTHLVRAVGTTLQYWNGSAWTPIIGTFTAVDWDATNFNGKLILTNGTDNVKSWNGTTLSDLNVSDAPKGKYIANNTLRVFMAKDSTIYFSKYLDETNWSDPDSAGFFEYYTPNGGNVTALKLFTNTIIAFKKDAMAEIVGTGETTQKHRLLEISSSIGCVSFKTIQLINEQMYFLGERDVYIYNGGRPSPIGQKIRAYLNSINPAHVSKCCAFTDGLKYYLCLVTGSATEPNIRLVFDPRYGIWRVCALDENYRYGAFLNGFPYVGDSSGQAFKELDGTTNAGSPIAWSVTTKPFDEGMPEAEKTYLDLHIQGLFQTGTTLTSSVSTQDRGSSFQTINFDPTAFADYAQSFNCVIPLDTVPLTFKTRFRLTGTGPVQIERLQRYYRVQRVQR</sequence>
<dbReference type="OrthoDB" id="2571915at2"/>
<keyword evidence="2" id="KW-1185">Reference proteome</keyword>
<protein>
    <submittedName>
        <fullName evidence="1">Uncharacterized protein</fullName>
    </submittedName>
</protein>
<dbReference type="Proteomes" id="UP000250369">
    <property type="component" value="Unassembled WGS sequence"/>
</dbReference>
<reference evidence="1 2" key="1">
    <citation type="journal article" date="2009" name="Int. J. Syst. Evol. Microbiol.">
        <title>Paenibacillus contaminans sp. nov., isolated from a contaminated laboratory plate.</title>
        <authorList>
            <person name="Chou J.H."/>
            <person name="Lee J.H."/>
            <person name="Lin M.C."/>
            <person name="Chang P.S."/>
            <person name="Arun A.B."/>
            <person name="Young C.C."/>
            <person name="Chen W.M."/>
        </authorList>
    </citation>
    <scope>NUCLEOTIDE SEQUENCE [LARGE SCALE GENOMIC DNA]</scope>
    <source>
        <strain evidence="1 2">CKOBP-6</strain>
    </source>
</reference>
<comment type="caution">
    <text evidence="1">The sequence shown here is derived from an EMBL/GenBank/DDBJ whole genome shotgun (WGS) entry which is preliminary data.</text>
</comment>
<accession>A0A329MRL8</accession>
<proteinExistence type="predicted"/>
<dbReference type="AlphaFoldDB" id="A0A329MRL8"/>
<dbReference type="EMBL" id="QMFB01000002">
    <property type="protein sequence ID" value="RAV22202.1"/>
    <property type="molecule type" value="Genomic_DNA"/>
</dbReference>
<evidence type="ECO:0000313" key="1">
    <source>
        <dbReference type="EMBL" id="RAV22202.1"/>
    </source>
</evidence>
<name>A0A329MRL8_9BACL</name>
<evidence type="ECO:0000313" key="2">
    <source>
        <dbReference type="Proteomes" id="UP000250369"/>
    </source>
</evidence>
<organism evidence="1 2">
    <name type="scientific">Paenibacillus contaminans</name>
    <dbReference type="NCBI Taxonomy" id="450362"/>
    <lineage>
        <taxon>Bacteria</taxon>
        <taxon>Bacillati</taxon>
        <taxon>Bacillota</taxon>
        <taxon>Bacilli</taxon>
        <taxon>Bacillales</taxon>
        <taxon>Paenibacillaceae</taxon>
        <taxon>Paenibacillus</taxon>
    </lineage>
</organism>